<protein>
    <submittedName>
        <fullName evidence="1">Uncharacterized protein</fullName>
    </submittedName>
</protein>
<dbReference type="Gene3D" id="3.50.50.60">
    <property type="entry name" value="FAD/NAD(P)-binding domain"/>
    <property type="match status" value="2"/>
</dbReference>
<evidence type="ECO:0000313" key="2">
    <source>
        <dbReference type="Proteomes" id="UP001458880"/>
    </source>
</evidence>
<name>A0AAW1N5K7_POPJA</name>
<dbReference type="EMBL" id="JASPKY010000009">
    <property type="protein sequence ID" value="KAK9753851.1"/>
    <property type="molecule type" value="Genomic_DNA"/>
</dbReference>
<dbReference type="InterPro" id="IPR038884">
    <property type="entry name" value="CFAP61"/>
</dbReference>
<sequence length="192" mass="22133">MRLIPVNYCGFTAMDRRFSSPMLPWIVSEIRKRDSYEKNTGDIIVYGYTLYAYCCVEAVIELDVPYNRIYFVWPRRTNEDPYVHNTIFNDNDVEDAVNAKIKALGIQMYVDYEFVDWTFDDTNSNITSIAFESRTRLLTVNCMAVFMYEKKRISRKTFQAVTSCNLIFDGGVVVDNNCCTNDPNIYAAGTAG</sequence>
<keyword evidence="2" id="KW-1185">Reference proteome</keyword>
<dbReference type="PANTHER" id="PTHR21178:SF8">
    <property type="entry name" value="CILIA- AND FLAGELLA-ASSOCIATED PROTEIN 61"/>
    <property type="match status" value="1"/>
</dbReference>
<dbReference type="InterPro" id="IPR036188">
    <property type="entry name" value="FAD/NAD-bd_sf"/>
</dbReference>
<dbReference type="PANTHER" id="PTHR21178">
    <property type="entry name" value="CILIA- AND FLAGELLA-ASSOCIATED PROTEIN 61"/>
    <property type="match status" value="1"/>
</dbReference>
<gene>
    <name evidence="1" type="ORF">QE152_g1454</name>
</gene>
<accession>A0AAW1N5K7</accession>
<dbReference type="Proteomes" id="UP001458880">
    <property type="component" value="Unassembled WGS sequence"/>
</dbReference>
<dbReference type="AlphaFoldDB" id="A0AAW1N5K7"/>
<dbReference type="SUPFAM" id="SSF51905">
    <property type="entry name" value="FAD/NAD(P)-binding domain"/>
    <property type="match status" value="1"/>
</dbReference>
<proteinExistence type="predicted"/>
<comment type="caution">
    <text evidence="1">The sequence shown here is derived from an EMBL/GenBank/DDBJ whole genome shotgun (WGS) entry which is preliminary data.</text>
</comment>
<evidence type="ECO:0000313" key="1">
    <source>
        <dbReference type="EMBL" id="KAK9753851.1"/>
    </source>
</evidence>
<reference evidence="1 2" key="1">
    <citation type="journal article" date="2024" name="BMC Genomics">
        <title>De novo assembly and annotation of Popillia japonica's genome with initial clues to its potential as an invasive pest.</title>
        <authorList>
            <person name="Cucini C."/>
            <person name="Boschi S."/>
            <person name="Funari R."/>
            <person name="Cardaioli E."/>
            <person name="Iannotti N."/>
            <person name="Marturano G."/>
            <person name="Paoli F."/>
            <person name="Bruttini M."/>
            <person name="Carapelli A."/>
            <person name="Frati F."/>
            <person name="Nardi F."/>
        </authorList>
    </citation>
    <scope>NUCLEOTIDE SEQUENCE [LARGE SCALE GENOMIC DNA]</scope>
    <source>
        <strain evidence="1">DMR45628</strain>
    </source>
</reference>
<organism evidence="1 2">
    <name type="scientific">Popillia japonica</name>
    <name type="common">Japanese beetle</name>
    <dbReference type="NCBI Taxonomy" id="7064"/>
    <lineage>
        <taxon>Eukaryota</taxon>
        <taxon>Metazoa</taxon>
        <taxon>Ecdysozoa</taxon>
        <taxon>Arthropoda</taxon>
        <taxon>Hexapoda</taxon>
        <taxon>Insecta</taxon>
        <taxon>Pterygota</taxon>
        <taxon>Neoptera</taxon>
        <taxon>Endopterygota</taxon>
        <taxon>Coleoptera</taxon>
        <taxon>Polyphaga</taxon>
        <taxon>Scarabaeiformia</taxon>
        <taxon>Scarabaeidae</taxon>
        <taxon>Rutelinae</taxon>
        <taxon>Popillia</taxon>
    </lineage>
</organism>